<accession>A0AAD7AI05</accession>
<keyword evidence="2" id="KW-1185">Reference proteome</keyword>
<protein>
    <submittedName>
        <fullName evidence="1">Uncharacterized protein</fullName>
    </submittedName>
</protein>
<sequence length="204" mass="23883">MSGLDAIREAMALIRMNLNQYDKEISERIARLAEHADVSPRDIREVDDSPDERHWQLGSPQNLVNSRFALKDAIWISGSTRHSFDSDLRSFIRNTFPDEPLREDGEDIITIRPFQCIYIHYTSLEDWTDQCDVLRCNPSFQVNHEERFDCVAINMDNDPLTFGRMLYLLKVPLTVRCNGRHRFGPIVQEIYMATQDYLEELPNF</sequence>
<evidence type="ECO:0000313" key="1">
    <source>
        <dbReference type="EMBL" id="KAJ7359336.1"/>
    </source>
</evidence>
<proteinExistence type="predicted"/>
<dbReference type="Proteomes" id="UP001218218">
    <property type="component" value="Unassembled WGS sequence"/>
</dbReference>
<organism evidence="1 2">
    <name type="scientific">Mycena albidolilacea</name>
    <dbReference type="NCBI Taxonomy" id="1033008"/>
    <lineage>
        <taxon>Eukaryota</taxon>
        <taxon>Fungi</taxon>
        <taxon>Dikarya</taxon>
        <taxon>Basidiomycota</taxon>
        <taxon>Agaricomycotina</taxon>
        <taxon>Agaricomycetes</taxon>
        <taxon>Agaricomycetidae</taxon>
        <taxon>Agaricales</taxon>
        <taxon>Marasmiineae</taxon>
        <taxon>Mycenaceae</taxon>
        <taxon>Mycena</taxon>
    </lineage>
</organism>
<dbReference type="AlphaFoldDB" id="A0AAD7AI05"/>
<evidence type="ECO:0000313" key="2">
    <source>
        <dbReference type="Proteomes" id="UP001218218"/>
    </source>
</evidence>
<name>A0AAD7AI05_9AGAR</name>
<reference evidence="1" key="1">
    <citation type="submission" date="2023-03" db="EMBL/GenBank/DDBJ databases">
        <title>Massive genome expansion in bonnet fungi (Mycena s.s.) driven by repeated elements and novel gene families across ecological guilds.</title>
        <authorList>
            <consortium name="Lawrence Berkeley National Laboratory"/>
            <person name="Harder C.B."/>
            <person name="Miyauchi S."/>
            <person name="Viragh M."/>
            <person name="Kuo A."/>
            <person name="Thoen E."/>
            <person name="Andreopoulos B."/>
            <person name="Lu D."/>
            <person name="Skrede I."/>
            <person name="Drula E."/>
            <person name="Henrissat B."/>
            <person name="Morin E."/>
            <person name="Kohler A."/>
            <person name="Barry K."/>
            <person name="LaButti K."/>
            <person name="Morin E."/>
            <person name="Salamov A."/>
            <person name="Lipzen A."/>
            <person name="Mereny Z."/>
            <person name="Hegedus B."/>
            <person name="Baldrian P."/>
            <person name="Stursova M."/>
            <person name="Weitz H."/>
            <person name="Taylor A."/>
            <person name="Grigoriev I.V."/>
            <person name="Nagy L.G."/>
            <person name="Martin F."/>
            <person name="Kauserud H."/>
        </authorList>
    </citation>
    <scope>NUCLEOTIDE SEQUENCE</scope>
    <source>
        <strain evidence="1">CBHHK002</strain>
    </source>
</reference>
<comment type="caution">
    <text evidence="1">The sequence shown here is derived from an EMBL/GenBank/DDBJ whole genome shotgun (WGS) entry which is preliminary data.</text>
</comment>
<gene>
    <name evidence="1" type="ORF">DFH08DRAFT_801158</name>
</gene>
<dbReference type="EMBL" id="JARIHO010000006">
    <property type="protein sequence ID" value="KAJ7359336.1"/>
    <property type="molecule type" value="Genomic_DNA"/>
</dbReference>